<keyword evidence="3" id="KW-1185">Reference proteome</keyword>
<evidence type="ECO:0000313" key="2">
    <source>
        <dbReference type="EMBL" id="OLF17222.1"/>
    </source>
</evidence>
<dbReference type="AlphaFoldDB" id="A0A1Q8CS73"/>
<dbReference type="Gene3D" id="3.40.50.80">
    <property type="entry name" value="Nucleotide-binding domain of ferredoxin-NADP reductase (FNR) module"/>
    <property type="match status" value="1"/>
</dbReference>
<dbReference type="EMBL" id="MSIE01000019">
    <property type="protein sequence ID" value="OLF17222.1"/>
    <property type="molecule type" value="Genomic_DNA"/>
</dbReference>
<dbReference type="Gene3D" id="2.40.30.10">
    <property type="entry name" value="Translation factors"/>
    <property type="match status" value="1"/>
</dbReference>
<dbReference type="InterPro" id="IPR013113">
    <property type="entry name" value="SIP_FAD-bd"/>
</dbReference>
<name>A0A1Q8CS73_9PSEU</name>
<dbReference type="PANTHER" id="PTHR30157">
    <property type="entry name" value="FERRIC REDUCTASE, NADPH-DEPENDENT"/>
    <property type="match status" value="1"/>
</dbReference>
<feature type="domain" description="FAD-binding FR-type" evidence="1">
    <location>
        <begin position="5"/>
        <end position="134"/>
    </location>
</feature>
<organism evidence="2 3">
    <name type="scientific">Actinophytocola xanthii</name>
    <dbReference type="NCBI Taxonomy" id="1912961"/>
    <lineage>
        <taxon>Bacteria</taxon>
        <taxon>Bacillati</taxon>
        <taxon>Actinomycetota</taxon>
        <taxon>Actinomycetes</taxon>
        <taxon>Pseudonocardiales</taxon>
        <taxon>Pseudonocardiaceae</taxon>
    </lineage>
</organism>
<dbReference type="OrthoDB" id="3291337at2"/>
<dbReference type="SUPFAM" id="SSF63380">
    <property type="entry name" value="Riboflavin synthase domain-like"/>
    <property type="match status" value="1"/>
</dbReference>
<dbReference type="PANTHER" id="PTHR30157:SF0">
    <property type="entry name" value="NADPH-DEPENDENT FERRIC-CHELATE REDUCTASE"/>
    <property type="match status" value="1"/>
</dbReference>
<dbReference type="CDD" id="cd06193">
    <property type="entry name" value="siderophore_interacting"/>
    <property type="match status" value="1"/>
</dbReference>
<dbReference type="RefSeq" id="WP_075125821.1">
    <property type="nucleotide sequence ID" value="NZ_MSIE01000019.1"/>
</dbReference>
<dbReference type="InterPro" id="IPR039374">
    <property type="entry name" value="SIP_fam"/>
</dbReference>
<dbReference type="InterPro" id="IPR039261">
    <property type="entry name" value="FNR_nucleotide-bd"/>
</dbReference>
<evidence type="ECO:0000313" key="3">
    <source>
        <dbReference type="Proteomes" id="UP000185596"/>
    </source>
</evidence>
<dbReference type="Pfam" id="PF08021">
    <property type="entry name" value="FAD_binding_9"/>
    <property type="match status" value="1"/>
</dbReference>
<dbReference type="STRING" id="1912961.BU204_12580"/>
<dbReference type="Pfam" id="PF04954">
    <property type="entry name" value="SIP"/>
    <property type="match status" value="1"/>
</dbReference>
<accession>A0A1Q8CS73</accession>
<dbReference type="InterPro" id="IPR007037">
    <property type="entry name" value="SIP_rossman_dom"/>
</dbReference>
<evidence type="ECO:0000259" key="1">
    <source>
        <dbReference type="PROSITE" id="PS51384"/>
    </source>
</evidence>
<gene>
    <name evidence="2" type="ORF">BU204_12580</name>
</gene>
<dbReference type="PROSITE" id="PS51384">
    <property type="entry name" value="FAD_FR"/>
    <property type="match status" value="1"/>
</dbReference>
<sequence length="252" mass="27154">MTTAQRPMMATVTATRSLTERMVRITLAGEELHSFAHVGPDQLVRLFLPTGPGAPPLPATSDWWPELCAMPEATRPVLRNYTVRRHDPVRRELDIDFVLHGHGLESGPGSTWAAGAAPGDRIGVLSDGADYAPPADTTWQLLVGDEAAVPAIAAILEQLTCPAVVLIEVADALDELPLAIPPGTSVSWLHRRDAVRGEPAVAAVRALELPEGVPYVWVAGESALATGVRRHLVKDRGLAKERIYFCGYWRAG</sequence>
<dbReference type="GO" id="GO:0016491">
    <property type="term" value="F:oxidoreductase activity"/>
    <property type="evidence" value="ECO:0007669"/>
    <property type="project" value="InterPro"/>
</dbReference>
<reference evidence="2 3" key="1">
    <citation type="submission" date="2016-12" db="EMBL/GenBank/DDBJ databases">
        <title>The draft genome sequence of Actinophytocola sp. 11-183.</title>
        <authorList>
            <person name="Wang W."/>
            <person name="Yuan L."/>
        </authorList>
    </citation>
    <scope>NUCLEOTIDE SEQUENCE [LARGE SCALE GENOMIC DNA]</scope>
    <source>
        <strain evidence="2 3">11-183</strain>
    </source>
</reference>
<dbReference type="InterPro" id="IPR017927">
    <property type="entry name" value="FAD-bd_FR_type"/>
</dbReference>
<dbReference type="InterPro" id="IPR017938">
    <property type="entry name" value="Riboflavin_synthase-like_b-brl"/>
</dbReference>
<dbReference type="Proteomes" id="UP000185596">
    <property type="component" value="Unassembled WGS sequence"/>
</dbReference>
<comment type="caution">
    <text evidence="2">The sequence shown here is derived from an EMBL/GenBank/DDBJ whole genome shotgun (WGS) entry which is preliminary data.</text>
</comment>
<proteinExistence type="predicted"/>
<protein>
    <submittedName>
        <fullName evidence="2">NADPH-dependent ferric siderophore reductase</fullName>
    </submittedName>
</protein>